<dbReference type="Proteomes" id="UP000887574">
    <property type="component" value="Unplaced"/>
</dbReference>
<organism evidence="1 2">
    <name type="scientific">Ditylenchus dipsaci</name>
    <dbReference type="NCBI Taxonomy" id="166011"/>
    <lineage>
        <taxon>Eukaryota</taxon>
        <taxon>Metazoa</taxon>
        <taxon>Ecdysozoa</taxon>
        <taxon>Nematoda</taxon>
        <taxon>Chromadorea</taxon>
        <taxon>Rhabditida</taxon>
        <taxon>Tylenchina</taxon>
        <taxon>Tylenchomorpha</taxon>
        <taxon>Sphaerularioidea</taxon>
        <taxon>Anguinidae</taxon>
        <taxon>Anguininae</taxon>
        <taxon>Ditylenchus</taxon>
    </lineage>
</organism>
<sequence>MTSMSFETIVQLANVVCEMTSVASLAVCPDTSFCLLMWNVDVTSNTACSLCDSFNKKKCHPNADGSRPSLCMPHPNPFPDGNSLQPYAGPLESSANDIGIGFFDRRRRQADPLTSGTILSNMVYPPSSEYFGRWRRQACWWNCWGC</sequence>
<name>A0A915E8M1_9BILA</name>
<reference evidence="2" key="1">
    <citation type="submission" date="2022-11" db="UniProtKB">
        <authorList>
            <consortium name="WormBaseParasite"/>
        </authorList>
    </citation>
    <scope>IDENTIFICATION</scope>
</reference>
<keyword evidence="1" id="KW-1185">Reference proteome</keyword>
<protein>
    <submittedName>
        <fullName evidence="2">Uncharacterized protein</fullName>
    </submittedName>
</protein>
<proteinExistence type="predicted"/>
<dbReference type="AlphaFoldDB" id="A0A915E8M1"/>
<evidence type="ECO:0000313" key="1">
    <source>
        <dbReference type="Proteomes" id="UP000887574"/>
    </source>
</evidence>
<evidence type="ECO:0000313" key="2">
    <source>
        <dbReference type="WBParaSite" id="jg3220"/>
    </source>
</evidence>
<dbReference type="WBParaSite" id="jg3220">
    <property type="protein sequence ID" value="jg3220"/>
    <property type="gene ID" value="jg3220"/>
</dbReference>
<accession>A0A915E8M1</accession>